<comment type="caution">
    <text evidence="1">The sequence shown here is derived from an EMBL/GenBank/DDBJ whole genome shotgun (WGS) entry which is preliminary data.</text>
</comment>
<accession>A0A8J7WAT0</accession>
<name>A0A8J7WAT0_9EURY</name>
<evidence type="ECO:0000313" key="2">
    <source>
        <dbReference type="Proteomes" id="UP000730161"/>
    </source>
</evidence>
<gene>
    <name evidence="1" type="ORF">RJ53_10040</name>
</gene>
<evidence type="ECO:0000313" key="1">
    <source>
        <dbReference type="EMBL" id="MBR1369795.1"/>
    </source>
</evidence>
<reference evidence="1" key="1">
    <citation type="submission" date="2014-12" db="EMBL/GenBank/DDBJ databases">
        <authorList>
            <person name="Huang H.-H."/>
            <person name="Chen S.-C."/>
            <person name="Lai M.-C."/>
        </authorList>
    </citation>
    <scope>NUCLEOTIDE SEQUENCE</scope>
    <source>
        <strain evidence="1">K1F9705b</strain>
    </source>
</reference>
<dbReference type="Proteomes" id="UP000730161">
    <property type="component" value="Unassembled WGS sequence"/>
</dbReference>
<proteinExistence type="predicted"/>
<protein>
    <submittedName>
        <fullName evidence="1">Uncharacterized protein</fullName>
    </submittedName>
</protein>
<organism evidence="1 2">
    <name type="scientific">Methanocalculus chunghsingensis</name>
    <dbReference type="NCBI Taxonomy" id="156457"/>
    <lineage>
        <taxon>Archaea</taxon>
        <taxon>Methanobacteriati</taxon>
        <taxon>Methanobacteriota</taxon>
        <taxon>Stenosarchaea group</taxon>
        <taxon>Methanomicrobia</taxon>
        <taxon>Methanomicrobiales</taxon>
        <taxon>Methanocalculaceae</taxon>
        <taxon>Methanocalculus</taxon>
    </lineage>
</organism>
<keyword evidence="2" id="KW-1185">Reference proteome</keyword>
<sequence>MFVIHAIRKKVKIESDGLIQIYVPEFESGTIADVIVLAQSDTRKKRSFTSIIGKGQGCFARAEEANAFIRKERESWD</sequence>
<dbReference type="AlphaFoldDB" id="A0A8J7WAT0"/>
<dbReference type="EMBL" id="JWHL01000020">
    <property type="protein sequence ID" value="MBR1369795.1"/>
    <property type="molecule type" value="Genomic_DNA"/>
</dbReference>